<protein>
    <submittedName>
        <fullName evidence="1">Uncharacterized protein</fullName>
    </submittedName>
</protein>
<gene>
    <name evidence="1" type="ORF">DPMN_089821</name>
</gene>
<reference evidence="1" key="2">
    <citation type="submission" date="2020-11" db="EMBL/GenBank/DDBJ databases">
        <authorList>
            <person name="McCartney M.A."/>
            <person name="Auch B."/>
            <person name="Kono T."/>
            <person name="Mallez S."/>
            <person name="Becker A."/>
            <person name="Gohl D.M."/>
            <person name="Silverstein K.A.T."/>
            <person name="Koren S."/>
            <person name="Bechman K.B."/>
            <person name="Herman A."/>
            <person name="Abrahante J.E."/>
            <person name="Garbe J."/>
        </authorList>
    </citation>
    <scope>NUCLEOTIDE SEQUENCE</scope>
    <source>
        <strain evidence="1">Duluth1</strain>
        <tissue evidence="1">Whole animal</tissue>
    </source>
</reference>
<accession>A0A9D4QYG1</accession>
<proteinExistence type="predicted"/>
<dbReference type="Proteomes" id="UP000828390">
    <property type="component" value="Unassembled WGS sequence"/>
</dbReference>
<name>A0A9D4QYG1_DREPO</name>
<evidence type="ECO:0000313" key="1">
    <source>
        <dbReference type="EMBL" id="KAH3847498.1"/>
    </source>
</evidence>
<reference evidence="1" key="1">
    <citation type="journal article" date="2019" name="bioRxiv">
        <title>The Genome of the Zebra Mussel, Dreissena polymorpha: A Resource for Invasive Species Research.</title>
        <authorList>
            <person name="McCartney M.A."/>
            <person name="Auch B."/>
            <person name="Kono T."/>
            <person name="Mallez S."/>
            <person name="Zhang Y."/>
            <person name="Obille A."/>
            <person name="Becker A."/>
            <person name="Abrahante J.E."/>
            <person name="Garbe J."/>
            <person name="Badalamenti J.P."/>
            <person name="Herman A."/>
            <person name="Mangelson H."/>
            <person name="Liachko I."/>
            <person name="Sullivan S."/>
            <person name="Sone E.D."/>
            <person name="Koren S."/>
            <person name="Silverstein K.A.T."/>
            <person name="Beckman K.B."/>
            <person name="Gohl D.M."/>
        </authorList>
    </citation>
    <scope>NUCLEOTIDE SEQUENCE</scope>
    <source>
        <strain evidence="1">Duluth1</strain>
        <tissue evidence="1">Whole animal</tissue>
    </source>
</reference>
<dbReference type="EMBL" id="JAIWYP010000003">
    <property type="protein sequence ID" value="KAH3847498.1"/>
    <property type="molecule type" value="Genomic_DNA"/>
</dbReference>
<organism evidence="1 2">
    <name type="scientific">Dreissena polymorpha</name>
    <name type="common">Zebra mussel</name>
    <name type="synonym">Mytilus polymorpha</name>
    <dbReference type="NCBI Taxonomy" id="45954"/>
    <lineage>
        <taxon>Eukaryota</taxon>
        <taxon>Metazoa</taxon>
        <taxon>Spiralia</taxon>
        <taxon>Lophotrochozoa</taxon>
        <taxon>Mollusca</taxon>
        <taxon>Bivalvia</taxon>
        <taxon>Autobranchia</taxon>
        <taxon>Heteroconchia</taxon>
        <taxon>Euheterodonta</taxon>
        <taxon>Imparidentia</taxon>
        <taxon>Neoheterodontei</taxon>
        <taxon>Myida</taxon>
        <taxon>Dreissenoidea</taxon>
        <taxon>Dreissenidae</taxon>
        <taxon>Dreissena</taxon>
    </lineage>
</organism>
<dbReference type="AlphaFoldDB" id="A0A9D4QYG1"/>
<evidence type="ECO:0000313" key="2">
    <source>
        <dbReference type="Proteomes" id="UP000828390"/>
    </source>
</evidence>
<sequence length="119" mass="13276">MSLEEVFQFVEAMEAVKRSASRLLDSYAVGAATSYNNSNYPAETPKKLAPTVANVATERIELHRNARLSAQFIATGMPKADVNTTLRVYAEVWTIQSAIHTRSLKTLTRKVLYLTHYGL</sequence>
<comment type="caution">
    <text evidence="1">The sequence shown here is derived from an EMBL/GenBank/DDBJ whole genome shotgun (WGS) entry which is preliminary data.</text>
</comment>
<keyword evidence="2" id="KW-1185">Reference proteome</keyword>